<dbReference type="InterPro" id="IPR015797">
    <property type="entry name" value="NUDIX_hydrolase-like_dom_sf"/>
</dbReference>
<dbReference type="Proteomes" id="UP000743370">
    <property type="component" value="Unassembled WGS sequence"/>
</dbReference>
<sequence>MPPQLHVSPIPLRLAQTPPILRVLRLVGRQARHQKRAQPLTQTLSGRNLLADSSPPIRTVHVILICVTTKHGKVLIESHQEFSDGNIWKRYRPLSEKMKHNEDPESAAIRGIFEELGSTVVGARPNPKIADTVTIDLNSYEMRVEERDSGSYPGLPGWVEGRVVGG</sequence>
<dbReference type="SUPFAM" id="SSF55811">
    <property type="entry name" value="Nudix"/>
    <property type="match status" value="1"/>
</dbReference>
<dbReference type="PANTHER" id="PTHR36395">
    <property type="entry name" value="RING-H2 ZINC FINGER PROTEIN"/>
    <property type="match status" value="1"/>
</dbReference>
<dbReference type="PANTHER" id="PTHR36395:SF1">
    <property type="entry name" value="RING-H2 ZINC FINGER PROTEIN"/>
    <property type="match status" value="1"/>
</dbReference>
<dbReference type="EMBL" id="JABFOF010000005">
    <property type="protein sequence ID" value="KAG2396619.1"/>
    <property type="molecule type" value="Genomic_DNA"/>
</dbReference>
<reference evidence="1 2" key="1">
    <citation type="submission" date="2020-05" db="EMBL/GenBank/DDBJ databases">
        <title>Vigna angularis (adzuki bean) Var. LongXiaoDou No. 4 denovo assembly.</title>
        <authorList>
            <person name="Xiang H."/>
        </authorList>
    </citation>
    <scope>NUCLEOTIDE SEQUENCE [LARGE SCALE GENOMIC DNA]</scope>
    <source>
        <tissue evidence="1">Leaf</tissue>
    </source>
</reference>
<evidence type="ECO:0008006" key="3">
    <source>
        <dbReference type="Google" id="ProtNLM"/>
    </source>
</evidence>
<comment type="caution">
    <text evidence="1">The sequence shown here is derived from an EMBL/GenBank/DDBJ whole genome shotgun (WGS) entry which is preliminary data.</text>
</comment>
<protein>
    <recommendedName>
        <fullName evidence="3">Nudix hydrolase domain-containing protein</fullName>
    </recommendedName>
</protein>
<name>A0A8T0KBI6_PHAAN</name>
<evidence type="ECO:0000313" key="1">
    <source>
        <dbReference type="EMBL" id="KAG2396619.1"/>
    </source>
</evidence>
<dbReference type="AlphaFoldDB" id="A0A8T0KBI6"/>
<proteinExistence type="predicted"/>
<dbReference type="Gene3D" id="3.90.79.10">
    <property type="entry name" value="Nucleoside Triphosphate Pyrophosphohydrolase"/>
    <property type="match status" value="1"/>
</dbReference>
<accession>A0A8T0KBI6</accession>
<evidence type="ECO:0000313" key="2">
    <source>
        <dbReference type="Proteomes" id="UP000743370"/>
    </source>
</evidence>
<gene>
    <name evidence="1" type="ORF">HKW66_Vig0228940</name>
</gene>
<organism evidence="1 2">
    <name type="scientific">Phaseolus angularis</name>
    <name type="common">Azuki bean</name>
    <name type="synonym">Vigna angularis</name>
    <dbReference type="NCBI Taxonomy" id="3914"/>
    <lineage>
        <taxon>Eukaryota</taxon>
        <taxon>Viridiplantae</taxon>
        <taxon>Streptophyta</taxon>
        <taxon>Embryophyta</taxon>
        <taxon>Tracheophyta</taxon>
        <taxon>Spermatophyta</taxon>
        <taxon>Magnoliopsida</taxon>
        <taxon>eudicotyledons</taxon>
        <taxon>Gunneridae</taxon>
        <taxon>Pentapetalae</taxon>
        <taxon>rosids</taxon>
        <taxon>fabids</taxon>
        <taxon>Fabales</taxon>
        <taxon>Fabaceae</taxon>
        <taxon>Papilionoideae</taxon>
        <taxon>50 kb inversion clade</taxon>
        <taxon>NPAAA clade</taxon>
        <taxon>indigoferoid/millettioid clade</taxon>
        <taxon>Phaseoleae</taxon>
        <taxon>Vigna</taxon>
    </lineage>
</organism>